<keyword evidence="6" id="KW-1185">Reference proteome</keyword>
<evidence type="ECO:0000313" key="6">
    <source>
        <dbReference type="Proteomes" id="UP000001555"/>
    </source>
</evidence>
<feature type="transmembrane region" description="Helical" evidence="2">
    <location>
        <begin position="134"/>
        <end position="158"/>
    </location>
</feature>
<dbReference type="HOGENOM" id="CLU_1580265_0_0_1"/>
<keyword evidence="3" id="KW-0732">Signal</keyword>
<evidence type="ECO:0000313" key="4">
    <source>
        <dbReference type="EMBL" id="EEC14738.1"/>
    </source>
</evidence>
<proteinExistence type="predicted"/>
<organism>
    <name type="scientific">Ixodes scapularis</name>
    <name type="common">Black-legged tick</name>
    <name type="synonym">Deer tick</name>
    <dbReference type="NCBI Taxonomy" id="6945"/>
    <lineage>
        <taxon>Eukaryota</taxon>
        <taxon>Metazoa</taxon>
        <taxon>Ecdysozoa</taxon>
        <taxon>Arthropoda</taxon>
        <taxon>Chelicerata</taxon>
        <taxon>Arachnida</taxon>
        <taxon>Acari</taxon>
        <taxon>Parasitiformes</taxon>
        <taxon>Ixodida</taxon>
        <taxon>Ixodoidea</taxon>
        <taxon>Ixodidae</taxon>
        <taxon>Ixodinae</taxon>
        <taxon>Ixodes</taxon>
    </lineage>
</organism>
<evidence type="ECO:0000256" key="3">
    <source>
        <dbReference type="SAM" id="SignalP"/>
    </source>
</evidence>
<dbReference type="EnsemblMetazoa" id="ISCW010782-RA">
    <property type="protein sequence ID" value="ISCW010782-PA"/>
    <property type="gene ID" value="ISCW010782"/>
</dbReference>
<reference evidence="4 6" key="1">
    <citation type="submission" date="2008-03" db="EMBL/GenBank/DDBJ databases">
        <title>Annotation of Ixodes scapularis.</title>
        <authorList>
            <consortium name="Ixodes scapularis Genome Project Consortium"/>
            <person name="Caler E."/>
            <person name="Hannick L.I."/>
            <person name="Bidwell S."/>
            <person name="Joardar V."/>
            <person name="Thiagarajan M."/>
            <person name="Amedeo P."/>
            <person name="Galinsky K.J."/>
            <person name="Schobel S."/>
            <person name="Inman J."/>
            <person name="Hostetler J."/>
            <person name="Miller J."/>
            <person name="Hammond M."/>
            <person name="Megy K."/>
            <person name="Lawson D."/>
            <person name="Kodira C."/>
            <person name="Sutton G."/>
            <person name="Meyer J."/>
            <person name="Hill C.A."/>
            <person name="Birren B."/>
            <person name="Nene V."/>
            <person name="Collins F."/>
            <person name="Alarcon-Chaidez F."/>
            <person name="Wikel S."/>
            <person name="Strausberg R."/>
        </authorList>
    </citation>
    <scope>NUCLEOTIDE SEQUENCE [LARGE SCALE GENOMIC DNA]</scope>
    <source>
        <strain evidence="6">Wikel</strain>
        <strain evidence="4">Wikel colony</strain>
    </source>
</reference>
<feature type="region of interest" description="Disordered" evidence="1">
    <location>
        <begin position="22"/>
        <end position="52"/>
    </location>
</feature>
<reference evidence="5" key="2">
    <citation type="submission" date="2020-05" db="UniProtKB">
        <authorList>
            <consortium name="EnsemblMetazoa"/>
        </authorList>
    </citation>
    <scope>IDENTIFICATION</scope>
    <source>
        <strain evidence="5">wikel</strain>
    </source>
</reference>
<dbReference type="PaxDb" id="6945-B7Q7B6"/>
<dbReference type="VEuPathDB" id="VectorBase:ISCP_019654"/>
<keyword evidence="2" id="KW-0472">Membrane</keyword>
<sequence>MWLGVWLAGLACLLLPPATVGQRDRREVHKRAQPPSGASSGPGDVAHRESGPSQTQFLDVRKLLQLVLSQSNEDGHAKRGQPELSHHMDASMAELVAVQTLQGDVAWIEARFVNESHKAGHRHRTRPYTLEERMALILPVAAFLLPFLVWISCMLSCIRRSADGKGGSY</sequence>
<dbReference type="KEGG" id="isc:8036958"/>
<dbReference type="Proteomes" id="UP000001555">
    <property type="component" value="Unassembled WGS sequence"/>
</dbReference>
<dbReference type="VEuPathDB" id="VectorBase:ISCI010782"/>
<feature type="chain" id="PRO_5014568261" evidence="3">
    <location>
        <begin position="22"/>
        <end position="169"/>
    </location>
</feature>
<dbReference type="AlphaFoldDB" id="B7Q7B6"/>
<gene>
    <name evidence="5" type="primary">8036958</name>
    <name evidence="4" type="ORF">IscW_ISCW010782</name>
</gene>
<protein>
    <submittedName>
        <fullName evidence="4 5">Uncharacterized protein</fullName>
    </submittedName>
</protein>
<dbReference type="EMBL" id="ABJB010048915">
    <property type="status" value="NOT_ANNOTATED_CDS"/>
    <property type="molecule type" value="Genomic_DNA"/>
</dbReference>
<evidence type="ECO:0000256" key="2">
    <source>
        <dbReference type="SAM" id="Phobius"/>
    </source>
</evidence>
<dbReference type="InParanoid" id="B7Q7B6"/>
<keyword evidence="2" id="KW-0812">Transmembrane</keyword>
<name>B7Q7B6_IXOSC</name>
<feature type="signal peptide" evidence="3">
    <location>
        <begin position="1"/>
        <end position="21"/>
    </location>
</feature>
<keyword evidence="2" id="KW-1133">Transmembrane helix</keyword>
<evidence type="ECO:0000313" key="5">
    <source>
        <dbReference type="EnsemblMetazoa" id="ISCW010782-PA"/>
    </source>
</evidence>
<dbReference type="VEuPathDB" id="VectorBase:ISCW010782"/>
<dbReference type="OrthoDB" id="6505572at2759"/>
<evidence type="ECO:0000256" key="1">
    <source>
        <dbReference type="SAM" id="MobiDB-lite"/>
    </source>
</evidence>
<accession>B7Q7B6</accession>
<dbReference type="EMBL" id="DS873540">
    <property type="protein sequence ID" value="EEC14738.1"/>
    <property type="molecule type" value="Genomic_DNA"/>
</dbReference>